<keyword evidence="8" id="KW-1185">Reference proteome</keyword>
<dbReference type="Gene3D" id="3.40.50.300">
    <property type="entry name" value="P-loop containing nucleotide triphosphate hydrolases"/>
    <property type="match status" value="1"/>
</dbReference>
<evidence type="ECO:0000256" key="2">
    <source>
        <dbReference type="ARBA" id="ARBA00022801"/>
    </source>
</evidence>
<evidence type="ECO:0000256" key="4">
    <source>
        <dbReference type="ARBA" id="ARBA00022840"/>
    </source>
</evidence>
<accession>A0A553YYW8</accession>
<evidence type="ECO:0000313" key="7">
    <source>
        <dbReference type="EMBL" id="TSB34381.1"/>
    </source>
</evidence>
<proteinExistence type="predicted"/>
<dbReference type="Proteomes" id="UP000320888">
    <property type="component" value="Unassembled WGS sequence"/>
</dbReference>
<dbReference type="GO" id="GO:0004386">
    <property type="term" value="F:helicase activity"/>
    <property type="evidence" value="ECO:0007669"/>
    <property type="project" value="UniProtKB-KW"/>
</dbReference>
<evidence type="ECO:0000256" key="1">
    <source>
        <dbReference type="ARBA" id="ARBA00022741"/>
    </source>
</evidence>
<dbReference type="InterPro" id="IPR014017">
    <property type="entry name" value="DNA_helicase_UvrD-like_C"/>
</dbReference>
<keyword evidence="3" id="KW-0347">Helicase</keyword>
<sequence>MDRLGSHNGHHDARRAVGGPETDTRAALANLRTRLEDAREGLVPGMTCHQAKGREWDRVGVRLKEADAAALRRGLDPTDEAHRALYVALTRPHHLSLAV</sequence>
<evidence type="ECO:0000256" key="5">
    <source>
        <dbReference type="SAM" id="MobiDB-lite"/>
    </source>
</evidence>
<keyword evidence="4" id="KW-0067">ATP-binding</keyword>
<organism evidence="7 8">
    <name type="scientific">Streptomyces benahoarensis</name>
    <dbReference type="NCBI Taxonomy" id="2595054"/>
    <lineage>
        <taxon>Bacteria</taxon>
        <taxon>Bacillati</taxon>
        <taxon>Actinomycetota</taxon>
        <taxon>Actinomycetes</taxon>
        <taxon>Kitasatosporales</taxon>
        <taxon>Streptomycetaceae</taxon>
        <taxon>Streptomyces</taxon>
    </lineage>
</organism>
<dbReference type="InterPro" id="IPR027417">
    <property type="entry name" value="P-loop_NTPase"/>
</dbReference>
<evidence type="ECO:0000313" key="8">
    <source>
        <dbReference type="Proteomes" id="UP000320888"/>
    </source>
</evidence>
<feature type="compositionally biased region" description="Basic and acidic residues" evidence="5">
    <location>
        <begin position="1"/>
        <end position="15"/>
    </location>
</feature>
<dbReference type="GO" id="GO:0016787">
    <property type="term" value="F:hydrolase activity"/>
    <property type="evidence" value="ECO:0007669"/>
    <property type="project" value="UniProtKB-KW"/>
</dbReference>
<dbReference type="SUPFAM" id="SSF52540">
    <property type="entry name" value="P-loop containing nucleoside triphosphate hydrolases"/>
    <property type="match status" value="1"/>
</dbReference>
<protein>
    <recommendedName>
        <fullName evidence="6">UvrD-like helicase C-terminal domain-containing protein</fullName>
    </recommendedName>
</protein>
<evidence type="ECO:0000256" key="3">
    <source>
        <dbReference type="ARBA" id="ARBA00022806"/>
    </source>
</evidence>
<keyword evidence="1" id="KW-0547">Nucleotide-binding</keyword>
<dbReference type="AlphaFoldDB" id="A0A553YYW8"/>
<comment type="caution">
    <text evidence="7">The sequence shown here is derived from an EMBL/GenBank/DDBJ whole genome shotgun (WGS) entry which is preliminary data.</text>
</comment>
<feature type="region of interest" description="Disordered" evidence="5">
    <location>
        <begin position="1"/>
        <end position="26"/>
    </location>
</feature>
<dbReference type="GO" id="GO:0005524">
    <property type="term" value="F:ATP binding"/>
    <property type="evidence" value="ECO:0007669"/>
    <property type="project" value="UniProtKB-KW"/>
</dbReference>
<feature type="domain" description="UvrD-like helicase C-terminal" evidence="6">
    <location>
        <begin position="26"/>
        <end position="93"/>
    </location>
</feature>
<name>A0A553YYW8_9ACTN</name>
<reference evidence="7 8" key="1">
    <citation type="submission" date="2019-07" db="EMBL/GenBank/DDBJ databases">
        <title>Draft genome for Streptomyces benahoarensis MZ03-48.</title>
        <authorList>
            <person name="Gonzalez-Pimentel J.L."/>
        </authorList>
    </citation>
    <scope>NUCLEOTIDE SEQUENCE [LARGE SCALE GENOMIC DNA]</scope>
    <source>
        <strain evidence="7 8">MZ03-48</strain>
    </source>
</reference>
<dbReference type="RefSeq" id="WP_143940517.1">
    <property type="nucleotide sequence ID" value="NZ_VKLS01000352.1"/>
</dbReference>
<dbReference type="OrthoDB" id="9810135at2"/>
<gene>
    <name evidence="7" type="ORF">FNZ23_22335</name>
</gene>
<dbReference type="Pfam" id="PF13361">
    <property type="entry name" value="UvrD_C"/>
    <property type="match status" value="1"/>
</dbReference>
<keyword evidence="2" id="KW-0378">Hydrolase</keyword>
<evidence type="ECO:0000259" key="6">
    <source>
        <dbReference type="Pfam" id="PF13361"/>
    </source>
</evidence>
<dbReference type="EMBL" id="VKLS01000352">
    <property type="protein sequence ID" value="TSB34381.1"/>
    <property type="molecule type" value="Genomic_DNA"/>
</dbReference>